<reference evidence="3" key="1">
    <citation type="journal article" date="2023" name="Mol. Phylogenet. Evol.">
        <title>Genome-scale phylogeny and comparative genomics of the fungal order Sordariales.</title>
        <authorList>
            <person name="Hensen N."/>
            <person name="Bonometti L."/>
            <person name="Westerberg I."/>
            <person name="Brannstrom I.O."/>
            <person name="Guillou S."/>
            <person name="Cros-Aarteil S."/>
            <person name="Calhoun S."/>
            <person name="Haridas S."/>
            <person name="Kuo A."/>
            <person name="Mondo S."/>
            <person name="Pangilinan J."/>
            <person name="Riley R."/>
            <person name="LaButti K."/>
            <person name="Andreopoulos B."/>
            <person name="Lipzen A."/>
            <person name="Chen C."/>
            <person name="Yan M."/>
            <person name="Daum C."/>
            <person name="Ng V."/>
            <person name="Clum A."/>
            <person name="Steindorff A."/>
            <person name="Ohm R.A."/>
            <person name="Martin F."/>
            <person name="Silar P."/>
            <person name="Natvig D.O."/>
            <person name="Lalanne C."/>
            <person name="Gautier V."/>
            <person name="Ament-Velasquez S.L."/>
            <person name="Kruys A."/>
            <person name="Hutchinson M.I."/>
            <person name="Powell A.J."/>
            <person name="Barry K."/>
            <person name="Miller A.N."/>
            <person name="Grigoriev I.V."/>
            <person name="Debuchy R."/>
            <person name="Gladieux P."/>
            <person name="Hiltunen Thoren M."/>
            <person name="Johannesson H."/>
        </authorList>
    </citation>
    <scope>NUCLEOTIDE SEQUENCE</scope>
    <source>
        <strain evidence="3">CBS 538.74</strain>
    </source>
</reference>
<dbReference type="AlphaFoldDB" id="A0AAN6VUJ2"/>
<dbReference type="EMBL" id="MU856849">
    <property type="protein sequence ID" value="KAK4157542.1"/>
    <property type="molecule type" value="Genomic_DNA"/>
</dbReference>
<dbReference type="Gene3D" id="3.60.130.10">
    <property type="entry name" value="Clavaminate synthase-like"/>
    <property type="match status" value="1"/>
</dbReference>
<evidence type="ECO:0000256" key="1">
    <source>
        <dbReference type="ARBA" id="ARBA00023002"/>
    </source>
</evidence>
<dbReference type="InterPro" id="IPR003819">
    <property type="entry name" value="TauD/TfdA-like"/>
</dbReference>
<accession>A0AAN6VUJ2</accession>
<sequence>MEGHHVVQLHEQGVAEVQETLEAFKNLGLGADAVTRESFPLPATQAQLTRASLDVHQGRGFAIVRGLDPRKYTAEDNVTIFLGISNYIGEQRGIQDKKGSVLTHVTDSKVWTTPPAMRHGIHTTAGLAWHCDMGTDILALHIRSLAETGGNTFVASSSNIYNELVTSYPEALKALCDPSWPIQVSGDPSRYIIVPLLHVSEEKILISVDPGRLGLHPATAKTGRQSPVPALNQPQLDALEVLSTLASKYRYCLDTKPGDMVFINNVAMLHARDSYVDPKDGPGRHFVRLWLRNPELAWDIPQSMRVPWEAAFGPDGNGFPGLEKRYPVMPTLEYNPPKYTAGSAAFILEDGGDVNGEGCI</sequence>
<dbReference type="SUPFAM" id="SSF51197">
    <property type="entry name" value="Clavaminate synthase-like"/>
    <property type="match status" value="1"/>
</dbReference>
<evidence type="ECO:0000313" key="3">
    <source>
        <dbReference type="EMBL" id="KAK4157542.1"/>
    </source>
</evidence>
<dbReference type="GO" id="GO:0016491">
    <property type="term" value="F:oxidoreductase activity"/>
    <property type="evidence" value="ECO:0007669"/>
    <property type="project" value="UniProtKB-KW"/>
</dbReference>
<feature type="domain" description="TauD/TfdA-like" evidence="2">
    <location>
        <begin position="34"/>
        <end position="290"/>
    </location>
</feature>
<dbReference type="InterPro" id="IPR042098">
    <property type="entry name" value="TauD-like_sf"/>
</dbReference>
<proteinExistence type="predicted"/>
<gene>
    <name evidence="3" type="ORF">C8A00DRAFT_11610</name>
</gene>
<dbReference type="Proteomes" id="UP001302745">
    <property type="component" value="Unassembled WGS sequence"/>
</dbReference>
<keyword evidence="1" id="KW-0560">Oxidoreductase</keyword>
<reference evidence="3" key="2">
    <citation type="submission" date="2023-05" db="EMBL/GenBank/DDBJ databases">
        <authorList>
            <consortium name="Lawrence Berkeley National Laboratory"/>
            <person name="Steindorff A."/>
            <person name="Hensen N."/>
            <person name="Bonometti L."/>
            <person name="Westerberg I."/>
            <person name="Brannstrom I.O."/>
            <person name="Guillou S."/>
            <person name="Cros-Aarteil S."/>
            <person name="Calhoun S."/>
            <person name="Haridas S."/>
            <person name="Kuo A."/>
            <person name="Mondo S."/>
            <person name="Pangilinan J."/>
            <person name="Riley R."/>
            <person name="Labutti K."/>
            <person name="Andreopoulos B."/>
            <person name="Lipzen A."/>
            <person name="Chen C."/>
            <person name="Yanf M."/>
            <person name="Daum C."/>
            <person name="Ng V."/>
            <person name="Clum A."/>
            <person name="Ohm R."/>
            <person name="Martin F."/>
            <person name="Silar P."/>
            <person name="Natvig D."/>
            <person name="Lalanne C."/>
            <person name="Gautier V."/>
            <person name="Ament-Velasquez S.L."/>
            <person name="Kruys A."/>
            <person name="Hutchinson M.I."/>
            <person name="Powell A.J."/>
            <person name="Barry K."/>
            <person name="Miller A.N."/>
            <person name="Grigoriev I.V."/>
            <person name="Debuchy R."/>
            <person name="Gladieux P."/>
            <person name="Thoren M.H."/>
            <person name="Johannesson H."/>
        </authorList>
    </citation>
    <scope>NUCLEOTIDE SEQUENCE</scope>
    <source>
        <strain evidence="3">CBS 538.74</strain>
    </source>
</reference>
<protein>
    <recommendedName>
        <fullName evidence="2">TauD/TfdA-like domain-containing protein</fullName>
    </recommendedName>
</protein>
<organism evidence="3 4">
    <name type="scientific">Chaetomidium leptoderma</name>
    <dbReference type="NCBI Taxonomy" id="669021"/>
    <lineage>
        <taxon>Eukaryota</taxon>
        <taxon>Fungi</taxon>
        <taxon>Dikarya</taxon>
        <taxon>Ascomycota</taxon>
        <taxon>Pezizomycotina</taxon>
        <taxon>Sordariomycetes</taxon>
        <taxon>Sordariomycetidae</taxon>
        <taxon>Sordariales</taxon>
        <taxon>Chaetomiaceae</taxon>
        <taxon>Chaetomidium</taxon>
    </lineage>
</organism>
<comment type="caution">
    <text evidence="3">The sequence shown here is derived from an EMBL/GenBank/DDBJ whole genome shotgun (WGS) entry which is preliminary data.</text>
</comment>
<dbReference type="PANTHER" id="PTHR10696">
    <property type="entry name" value="GAMMA-BUTYROBETAINE HYDROXYLASE-RELATED"/>
    <property type="match status" value="1"/>
</dbReference>
<dbReference type="PANTHER" id="PTHR10696:SF54">
    <property type="entry name" value="FAMILY OXIDOREDUCTASE, PUTATIVE (AFU_ORTHOLOGUE AFUA_4G13850)-RELATED"/>
    <property type="match status" value="1"/>
</dbReference>
<dbReference type="InterPro" id="IPR050411">
    <property type="entry name" value="AlphaKG_dependent_hydroxylases"/>
</dbReference>
<dbReference type="Pfam" id="PF02668">
    <property type="entry name" value="TauD"/>
    <property type="match status" value="1"/>
</dbReference>
<name>A0AAN6VUJ2_9PEZI</name>
<evidence type="ECO:0000313" key="4">
    <source>
        <dbReference type="Proteomes" id="UP001302745"/>
    </source>
</evidence>
<evidence type="ECO:0000259" key="2">
    <source>
        <dbReference type="Pfam" id="PF02668"/>
    </source>
</evidence>
<keyword evidence="4" id="KW-1185">Reference proteome</keyword>